<dbReference type="Pfam" id="PF03606">
    <property type="entry name" value="DcuC"/>
    <property type="match status" value="1"/>
</dbReference>
<gene>
    <name evidence="7" type="ORF">GCM10011571_11600</name>
</gene>
<evidence type="ECO:0000313" key="7">
    <source>
        <dbReference type="EMBL" id="GGE11925.1"/>
    </source>
</evidence>
<accession>A0A8J2VGU0</accession>
<evidence type="ECO:0000256" key="1">
    <source>
        <dbReference type="ARBA" id="ARBA00004651"/>
    </source>
</evidence>
<evidence type="ECO:0000256" key="3">
    <source>
        <dbReference type="ARBA" id="ARBA00022692"/>
    </source>
</evidence>
<feature type="transmembrane region" description="Helical" evidence="6">
    <location>
        <begin position="132"/>
        <end position="152"/>
    </location>
</feature>
<comment type="caution">
    <text evidence="7">The sequence shown here is derived from an EMBL/GenBank/DDBJ whole genome shotgun (WGS) entry which is preliminary data.</text>
</comment>
<feature type="transmembrane region" description="Helical" evidence="6">
    <location>
        <begin position="456"/>
        <end position="478"/>
    </location>
</feature>
<keyword evidence="5 6" id="KW-0472">Membrane</keyword>
<feature type="transmembrane region" description="Helical" evidence="6">
    <location>
        <begin position="300"/>
        <end position="318"/>
    </location>
</feature>
<name>A0A8J2VGU0_9BACL</name>
<feature type="transmembrane region" description="Helical" evidence="6">
    <location>
        <begin position="214"/>
        <end position="233"/>
    </location>
</feature>
<comment type="subcellular location">
    <subcellularLocation>
        <location evidence="1">Cell membrane</location>
        <topology evidence="1">Multi-pass membrane protein</topology>
    </subcellularLocation>
</comment>
<evidence type="ECO:0000256" key="6">
    <source>
        <dbReference type="SAM" id="Phobius"/>
    </source>
</evidence>
<protein>
    <submittedName>
        <fullName evidence="7">C4-dicarboxylate ABC transporter</fullName>
    </submittedName>
</protein>
<dbReference type="EMBL" id="BMHQ01000003">
    <property type="protein sequence ID" value="GGE11925.1"/>
    <property type="molecule type" value="Genomic_DNA"/>
</dbReference>
<dbReference type="Proteomes" id="UP000625210">
    <property type="component" value="Unassembled WGS sequence"/>
</dbReference>
<feature type="transmembrane region" description="Helical" evidence="6">
    <location>
        <begin position="428"/>
        <end position="450"/>
    </location>
</feature>
<organism evidence="7 8">
    <name type="scientific">Marinithermofilum abyssi</name>
    <dbReference type="NCBI Taxonomy" id="1571185"/>
    <lineage>
        <taxon>Bacteria</taxon>
        <taxon>Bacillati</taxon>
        <taxon>Bacillota</taxon>
        <taxon>Bacilli</taxon>
        <taxon>Bacillales</taxon>
        <taxon>Thermoactinomycetaceae</taxon>
        <taxon>Marinithermofilum</taxon>
    </lineage>
</organism>
<sequence length="480" mass="51843">MSAHSPNPVVPSSDRPTSFWRRYFKIPHTFVLLVILTLIATALTYLVPAGEFEREKDPASGNTLVVPNSYHSVEANPISLVEVPRAIVKGLIDASDIVFFVFIIGGAFQVITATGTIEAVTGRVARTFSKRGILVIPVFLALFSVGGFTMGMSSEVMVFVPLGIAIARSLGYDALTGTAMVSLGASIGFTSGLMNPFNVGIAQVIAEVPMFSGMWMRALLLLVLLVITSWYVIRYARRVKKAPAKSIVHNLEGESTDRKMDLTQIPGLQVKHILTVLTIGASFALLIWGVSKKEWWMEELSALFLTMGVVSGFCAGFGPSRIANEFVKGASAITFGAFIIGIARSILIVLEQGNVIDTIVFVLSNAVGHLPGSIQVLGMYFFQTIMNVFITSGTGLAATTMPIMVPLSDLLGVTRQTSVFAFQMGDGFTNMILPTSSALMGSLAVSGITYQQWVKFMWPLMILWVTTGAVFVIIAHMISY</sequence>
<keyword evidence="3 6" id="KW-0812">Transmembrane</keyword>
<dbReference type="RefSeq" id="WP_188646952.1">
    <property type="nucleotide sequence ID" value="NZ_BMHQ01000003.1"/>
</dbReference>
<dbReference type="PANTHER" id="PTHR43652">
    <property type="entry name" value="BASIC AMINO ACID ANTIPORTER YFCC-RELATED"/>
    <property type="match status" value="1"/>
</dbReference>
<evidence type="ECO:0000313" key="8">
    <source>
        <dbReference type="Proteomes" id="UP000625210"/>
    </source>
</evidence>
<dbReference type="PANTHER" id="PTHR43652:SF2">
    <property type="entry name" value="BASIC AMINO ACID ANTIPORTER YFCC-RELATED"/>
    <property type="match status" value="1"/>
</dbReference>
<keyword evidence="2" id="KW-1003">Cell membrane</keyword>
<feature type="transmembrane region" description="Helical" evidence="6">
    <location>
        <begin position="268"/>
        <end position="288"/>
    </location>
</feature>
<dbReference type="AlphaFoldDB" id="A0A8J2VGU0"/>
<dbReference type="InterPro" id="IPR018385">
    <property type="entry name" value="C4_dicarb_anaerob_car-like"/>
</dbReference>
<keyword evidence="4 6" id="KW-1133">Transmembrane helix</keyword>
<keyword evidence="8" id="KW-1185">Reference proteome</keyword>
<evidence type="ECO:0000256" key="4">
    <source>
        <dbReference type="ARBA" id="ARBA00022989"/>
    </source>
</evidence>
<feature type="transmembrane region" description="Helical" evidence="6">
    <location>
        <begin position="380"/>
        <end position="407"/>
    </location>
</feature>
<feature type="transmembrane region" description="Helical" evidence="6">
    <location>
        <begin position="97"/>
        <end position="120"/>
    </location>
</feature>
<feature type="transmembrane region" description="Helical" evidence="6">
    <location>
        <begin position="330"/>
        <end position="350"/>
    </location>
</feature>
<dbReference type="InterPro" id="IPR051679">
    <property type="entry name" value="DASS-Related_Transporters"/>
</dbReference>
<reference evidence="7" key="1">
    <citation type="journal article" date="2014" name="Int. J. Syst. Evol. Microbiol.">
        <title>Complete genome sequence of Corynebacterium casei LMG S-19264T (=DSM 44701T), isolated from a smear-ripened cheese.</title>
        <authorList>
            <consortium name="US DOE Joint Genome Institute (JGI-PGF)"/>
            <person name="Walter F."/>
            <person name="Albersmeier A."/>
            <person name="Kalinowski J."/>
            <person name="Ruckert C."/>
        </authorList>
    </citation>
    <scope>NUCLEOTIDE SEQUENCE</scope>
    <source>
        <strain evidence="7">CGMCC 1.15179</strain>
    </source>
</reference>
<proteinExistence type="predicted"/>
<feature type="transmembrane region" description="Helical" evidence="6">
    <location>
        <begin position="30"/>
        <end position="48"/>
    </location>
</feature>
<reference evidence="7" key="2">
    <citation type="submission" date="2020-09" db="EMBL/GenBank/DDBJ databases">
        <authorList>
            <person name="Sun Q."/>
            <person name="Zhou Y."/>
        </authorList>
    </citation>
    <scope>NUCLEOTIDE SEQUENCE</scope>
    <source>
        <strain evidence="7">CGMCC 1.15179</strain>
    </source>
</reference>
<dbReference type="GO" id="GO:0005886">
    <property type="term" value="C:plasma membrane"/>
    <property type="evidence" value="ECO:0007669"/>
    <property type="project" value="UniProtKB-SubCell"/>
</dbReference>
<evidence type="ECO:0000256" key="5">
    <source>
        <dbReference type="ARBA" id="ARBA00023136"/>
    </source>
</evidence>
<evidence type="ECO:0000256" key="2">
    <source>
        <dbReference type="ARBA" id="ARBA00022475"/>
    </source>
</evidence>